<reference evidence="1" key="1">
    <citation type="submission" date="2021-01" db="EMBL/GenBank/DDBJ databases">
        <title>Whole genome shotgun sequence of Planotetraspora silvatica NBRC 100141.</title>
        <authorList>
            <person name="Komaki H."/>
            <person name="Tamura T."/>
        </authorList>
    </citation>
    <scope>NUCLEOTIDE SEQUENCE</scope>
    <source>
        <strain evidence="1">NBRC 100141</strain>
    </source>
</reference>
<proteinExistence type="predicted"/>
<dbReference type="Proteomes" id="UP000644610">
    <property type="component" value="Unassembled WGS sequence"/>
</dbReference>
<name>A0A8J3UVG6_9ACTN</name>
<dbReference type="EMBL" id="BOOQ01000074">
    <property type="protein sequence ID" value="GII51506.1"/>
    <property type="molecule type" value="Genomic_DNA"/>
</dbReference>
<keyword evidence="2" id="KW-1185">Reference proteome</keyword>
<protein>
    <submittedName>
        <fullName evidence="1">Uncharacterized protein</fullName>
    </submittedName>
</protein>
<sequence length="64" mass="6673">MEELDVDQAAAKLSDLAGEARARGAITSVVDAGGRRLAAVVPTEVAEQSLRLRAEAEAVEVRPS</sequence>
<comment type="caution">
    <text evidence="1">The sequence shown here is derived from an EMBL/GenBank/DDBJ whole genome shotgun (WGS) entry which is preliminary data.</text>
</comment>
<organism evidence="1 2">
    <name type="scientific">Planotetraspora silvatica</name>
    <dbReference type="NCBI Taxonomy" id="234614"/>
    <lineage>
        <taxon>Bacteria</taxon>
        <taxon>Bacillati</taxon>
        <taxon>Actinomycetota</taxon>
        <taxon>Actinomycetes</taxon>
        <taxon>Streptosporangiales</taxon>
        <taxon>Streptosporangiaceae</taxon>
        <taxon>Planotetraspora</taxon>
    </lineage>
</organism>
<gene>
    <name evidence="1" type="ORF">Psi02_79300</name>
</gene>
<accession>A0A8J3UVG6</accession>
<evidence type="ECO:0000313" key="2">
    <source>
        <dbReference type="Proteomes" id="UP000644610"/>
    </source>
</evidence>
<dbReference type="RefSeq" id="WP_203980988.1">
    <property type="nucleotide sequence ID" value="NZ_BAAAKY010000043.1"/>
</dbReference>
<dbReference type="AlphaFoldDB" id="A0A8J3UVG6"/>
<evidence type="ECO:0000313" key="1">
    <source>
        <dbReference type="EMBL" id="GII51506.1"/>
    </source>
</evidence>